<dbReference type="Pfam" id="PF14393">
    <property type="entry name" value="DUF4422"/>
    <property type="match status" value="1"/>
</dbReference>
<feature type="region of interest" description="Disordered" evidence="4">
    <location>
        <begin position="1"/>
        <end position="30"/>
    </location>
</feature>
<keyword evidence="7" id="KW-1185">Reference proteome</keyword>
<protein>
    <recommendedName>
        <fullName evidence="5">DUF4422 domain-containing protein</fullName>
    </recommendedName>
</protein>
<keyword evidence="3" id="KW-0479">Metal-binding</keyword>
<feature type="domain" description="DUF4422" evidence="5">
    <location>
        <begin position="35"/>
        <end position="274"/>
    </location>
</feature>
<gene>
    <name evidence="6" type="ORF">GCM10007377_09700</name>
</gene>
<accession>A0A8J3EZ95</accession>
<dbReference type="SUPFAM" id="SSF53448">
    <property type="entry name" value="Nucleotide-diphospho-sugar transferases"/>
    <property type="match status" value="1"/>
</dbReference>
<dbReference type="GO" id="GO:0016757">
    <property type="term" value="F:glycosyltransferase activity"/>
    <property type="evidence" value="ECO:0007669"/>
    <property type="project" value="UniProtKB-KW"/>
</dbReference>
<dbReference type="CDD" id="cd04194">
    <property type="entry name" value="GT8_A4GalT_like"/>
    <property type="match status" value="1"/>
</dbReference>
<dbReference type="InterPro" id="IPR002495">
    <property type="entry name" value="Glyco_trans_8"/>
</dbReference>
<keyword evidence="2" id="KW-0808">Transferase</keyword>
<evidence type="ECO:0000259" key="5">
    <source>
        <dbReference type="Pfam" id="PF14393"/>
    </source>
</evidence>
<reference evidence="6" key="1">
    <citation type="journal article" date="2014" name="Int. J. Syst. Evol. Microbiol.">
        <title>Complete genome sequence of Corynebacterium casei LMG S-19264T (=DSM 44701T), isolated from a smear-ripened cheese.</title>
        <authorList>
            <consortium name="US DOE Joint Genome Institute (JGI-PGF)"/>
            <person name="Walter F."/>
            <person name="Albersmeier A."/>
            <person name="Kalinowski J."/>
            <person name="Ruckert C."/>
        </authorList>
    </citation>
    <scope>NUCLEOTIDE SEQUENCE</scope>
    <source>
        <strain evidence="6">CCM 8606</strain>
    </source>
</reference>
<name>A0A8J3EZ95_9BIFI</name>
<evidence type="ECO:0000256" key="3">
    <source>
        <dbReference type="ARBA" id="ARBA00022723"/>
    </source>
</evidence>
<comment type="caution">
    <text evidence="6">The sequence shown here is derived from an EMBL/GenBank/DDBJ whole genome shotgun (WGS) entry which is preliminary data.</text>
</comment>
<organism evidence="6 7">
    <name type="scientific">Galliscardovia ingluviei</name>
    <dbReference type="NCBI Taxonomy" id="1769422"/>
    <lineage>
        <taxon>Bacteria</taxon>
        <taxon>Bacillati</taxon>
        <taxon>Actinomycetota</taxon>
        <taxon>Actinomycetes</taxon>
        <taxon>Bifidobacteriales</taxon>
        <taxon>Bifidobacteriaceae</taxon>
        <taxon>Galliscardovia</taxon>
    </lineage>
</organism>
<evidence type="ECO:0000313" key="6">
    <source>
        <dbReference type="EMBL" id="GGI14191.1"/>
    </source>
</evidence>
<dbReference type="Pfam" id="PF01501">
    <property type="entry name" value="Glyco_transf_8"/>
    <property type="match status" value="1"/>
</dbReference>
<dbReference type="EMBL" id="BMDH01000002">
    <property type="protein sequence ID" value="GGI14191.1"/>
    <property type="molecule type" value="Genomic_DNA"/>
</dbReference>
<dbReference type="PANTHER" id="PTHR13778:SF47">
    <property type="entry name" value="LIPOPOLYSACCHARIDE 1,3-GALACTOSYLTRANSFERASE"/>
    <property type="match status" value="1"/>
</dbReference>
<dbReference type="PANTHER" id="PTHR13778">
    <property type="entry name" value="GLYCOSYLTRANSFERASE 8 DOMAIN-CONTAINING PROTEIN"/>
    <property type="match status" value="1"/>
</dbReference>
<dbReference type="Proteomes" id="UP000619536">
    <property type="component" value="Unassembled WGS sequence"/>
</dbReference>
<dbReference type="RefSeq" id="WP_188355136.1">
    <property type="nucleotide sequence ID" value="NZ_BMDH01000002.1"/>
</dbReference>
<keyword evidence="1" id="KW-0328">Glycosyltransferase</keyword>
<dbReference type="Gene3D" id="3.90.550.10">
    <property type="entry name" value="Spore Coat Polysaccharide Biosynthesis Protein SpsA, Chain A"/>
    <property type="match status" value="1"/>
</dbReference>
<evidence type="ECO:0000313" key="7">
    <source>
        <dbReference type="Proteomes" id="UP000619536"/>
    </source>
</evidence>
<feature type="compositionally biased region" description="Low complexity" evidence="4">
    <location>
        <begin position="1"/>
        <end position="26"/>
    </location>
</feature>
<evidence type="ECO:0000256" key="4">
    <source>
        <dbReference type="SAM" id="MobiDB-lite"/>
    </source>
</evidence>
<sequence length="650" mass="75338">MASTPQAQTQAQTQEQTQAQQQAQQQPHAADPRVKIFVSVHKPSQLVEGTCFYPVHVGSTLTDKELSGTLRDDIGENISERNPRYCELTAQYWAWKNVDADYYGFCHYRRYFDFSGVRHQENDYGEILDTYITDETIKRYGLDDEHVLSNVAGWDVITTPYNDVRKMDGFSSLKDHWNADDHLQLHDLRHMYDILVNAYPDYQPDADAVLNGTKAAFCNMFIMRKEIFHDYCQWLFPLLDAFDQTADMSTADVQRLRTVGHLSERLLNIYLAHQQRIGKQWRIKQLQCVHFTHPEPIETLNPLDINPRYTIPIVLAADDAYVPMLATTIHSILSNADTEYYYDFIVLHRNISVQNQNTLSSFVSRAKHASIRFYDVQRIIENYVLDTNNPHISIETYYRFIIQDILPFYKKVLYLDCDLIVNADIATLYATDIKNYCLAAVKDIDFTGTLAMKDGKRKQYTDTVLHMNNGFNYFQAGVMLLNLDELRMLHTVEEWLAMSTDTAYIYNDQDILNMECEGKVLYLDARWNVMHDCAGRVDGVFAFAPAEDFLAYQQARRDPSIVHYAGFEKPWKNPWCDFGPLYWHYAQQTPFSVQLIAMLAGIQKPKPIQHHDRAIAEDSPLRKYGDILAPTGSKQREIAKVIVRKMRGRK</sequence>
<dbReference type="InterPro" id="IPR029044">
    <property type="entry name" value="Nucleotide-diphossugar_trans"/>
</dbReference>
<evidence type="ECO:0000256" key="1">
    <source>
        <dbReference type="ARBA" id="ARBA00022676"/>
    </source>
</evidence>
<dbReference type="InterPro" id="IPR050748">
    <property type="entry name" value="Glycosyltrans_8_dom-fam"/>
</dbReference>
<reference evidence="6" key="2">
    <citation type="submission" date="2020-09" db="EMBL/GenBank/DDBJ databases">
        <authorList>
            <person name="Sun Q."/>
            <person name="Sedlacek I."/>
        </authorList>
    </citation>
    <scope>NUCLEOTIDE SEQUENCE</scope>
    <source>
        <strain evidence="6">CCM 8606</strain>
    </source>
</reference>
<proteinExistence type="predicted"/>
<evidence type="ECO:0000256" key="2">
    <source>
        <dbReference type="ARBA" id="ARBA00022679"/>
    </source>
</evidence>
<dbReference type="AlphaFoldDB" id="A0A8J3EZ95"/>
<dbReference type="InterPro" id="IPR025536">
    <property type="entry name" value="DUF4422"/>
</dbReference>
<dbReference type="GO" id="GO:0046872">
    <property type="term" value="F:metal ion binding"/>
    <property type="evidence" value="ECO:0007669"/>
    <property type="project" value="UniProtKB-KW"/>
</dbReference>